<dbReference type="AlphaFoldDB" id="A0A2T9K3X2"/>
<organism evidence="1 2">
    <name type="scientific">Caulobacter endophyticus</name>
    <dbReference type="NCBI Taxonomy" id="2172652"/>
    <lineage>
        <taxon>Bacteria</taxon>
        <taxon>Pseudomonadati</taxon>
        <taxon>Pseudomonadota</taxon>
        <taxon>Alphaproteobacteria</taxon>
        <taxon>Caulobacterales</taxon>
        <taxon>Caulobacteraceae</taxon>
        <taxon>Caulobacter</taxon>
    </lineage>
</organism>
<name>A0A2T9K3X2_9CAUL</name>
<dbReference type="OrthoDB" id="9912582at2"/>
<dbReference type="RefSeq" id="WP_109100668.1">
    <property type="nucleotide sequence ID" value="NZ_QDKQ01000034.1"/>
</dbReference>
<reference evidence="1 2" key="1">
    <citation type="submission" date="2018-04" db="EMBL/GenBank/DDBJ databases">
        <title>The genome sequence of Caulobacter sp. 744.</title>
        <authorList>
            <person name="Gao J."/>
            <person name="Sun J."/>
        </authorList>
    </citation>
    <scope>NUCLEOTIDE SEQUENCE [LARGE SCALE GENOMIC DNA]</scope>
    <source>
        <strain evidence="1 2">774</strain>
    </source>
</reference>
<dbReference type="Proteomes" id="UP000245073">
    <property type="component" value="Unassembled WGS sequence"/>
</dbReference>
<comment type="caution">
    <text evidence="1">The sequence shown here is derived from an EMBL/GenBank/DDBJ whole genome shotgun (WGS) entry which is preliminary data.</text>
</comment>
<proteinExistence type="predicted"/>
<gene>
    <name evidence="1" type="ORF">DDF67_09640</name>
</gene>
<accession>A0A2T9K3X2</accession>
<sequence length="105" mass="11268">MPQIIKRDVPPPFTLIRDWSGGAEQHQSLDGLALRIQAIRAKRGLTITPCIAAYDGGDEFEGFNVSVTPRGGSPEWAATIVVPHGQLDALKAAIQRAAKPLQRAA</sequence>
<evidence type="ECO:0000313" key="2">
    <source>
        <dbReference type="Proteomes" id="UP000245073"/>
    </source>
</evidence>
<evidence type="ECO:0000313" key="1">
    <source>
        <dbReference type="EMBL" id="PVM90682.1"/>
    </source>
</evidence>
<dbReference type="EMBL" id="QDKQ01000034">
    <property type="protein sequence ID" value="PVM90682.1"/>
    <property type="molecule type" value="Genomic_DNA"/>
</dbReference>
<keyword evidence="2" id="KW-1185">Reference proteome</keyword>
<protein>
    <submittedName>
        <fullName evidence="1">Uncharacterized protein</fullName>
    </submittedName>
</protein>